<dbReference type="EMBL" id="MG575419">
    <property type="protein sequence ID" value="QDH85465.1"/>
    <property type="molecule type" value="Genomic_DNA"/>
</dbReference>
<keyword evidence="2" id="KW-1185">Reference proteome</keyword>
<accession>A0A514CY87</accession>
<proteinExistence type="predicted"/>
<protein>
    <submittedName>
        <fullName evidence="1">Uncharacterized protein</fullName>
    </submittedName>
</protein>
<name>A0A514CY87_9CAUD</name>
<sequence length="85" mass="10119">MQGHEQVYQLTGEVYSRTCTGYLYLPTKCGRLLLWRPSSDYMAVSSWGRDIDEFIKNHYTRYEKTIPMNNIKIPYGAIDERTREY</sequence>
<reference evidence="1 2" key="1">
    <citation type="submission" date="2017-11" db="EMBL/GenBank/DDBJ databases">
        <title>Genomic and ecogenomic characterisation of Proteus mirabilis bacteriophage to support development of cocktails for phage therapy.</title>
        <authorList>
            <person name="Alves D.R."/>
            <person name="Nzakizwanayo J."/>
            <person name="Dedi C."/>
            <person name="Olympiou C."/>
            <person name="Hanin A."/>
            <person name="Kot W."/>
            <person name="Hansen L."/>
            <person name="Gahan C."/>
            <person name="Schellenberge P."/>
            <person name="Ogilvie L.A."/>
            <person name="Jones B.V."/>
        </authorList>
    </citation>
    <scope>NUCLEOTIDE SEQUENCE [LARGE SCALE GENOMIC DNA]</scope>
</reference>
<evidence type="ECO:0000313" key="1">
    <source>
        <dbReference type="EMBL" id="QDH85465.1"/>
    </source>
</evidence>
<organism evidence="1 2">
    <name type="scientific">Proteus phage vB_PmiP_RS8pmA</name>
    <dbReference type="NCBI Taxonomy" id="2250314"/>
    <lineage>
        <taxon>Viruses</taxon>
        <taxon>Duplodnaviria</taxon>
        <taxon>Heunggongvirae</taxon>
        <taxon>Uroviricota</taxon>
        <taxon>Caudoviricetes</taxon>
        <taxon>Autographivirales</taxon>
        <taxon>Autoscriptoviridae</taxon>
        <taxon>Slopekvirinae</taxon>
        <taxon>Novosibovirus</taxon>
        <taxon>Novosibovirus RS8pmA</taxon>
    </lineage>
</organism>
<dbReference type="Proteomes" id="UP000318442">
    <property type="component" value="Segment"/>
</dbReference>
<evidence type="ECO:0000313" key="2">
    <source>
        <dbReference type="Proteomes" id="UP000318442"/>
    </source>
</evidence>